<dbReference type="AlphaFoldDB" id="A0A6J4L353"/>
<feature type="domain" description="L,D-TPase catalytic" evidence="8">
    <location>
        <begin position="164"/>
        <end position="275"/>
    </location>
</feature>
<dbReference type="GO" id="GO:0071972">
    <property type="term" value="F:peptidoglycan L,D-transpeptidase activity"/>
    <property type="evidence" value="ECO:0007669"/>
    <property type="project" value="TreeGrafter"/>
</dbReference>
<dbReference type="Gene3D" id="2.40.440.10">
    <property type="entry name" value="L,D-transpeptidase catalytic domain-like"/>
    <property type="match status" value="1"/>
</dbReference>
<evidence type="ECO:0000256" key="2">
    <source>
        <dbReference type="ARBA" id="ARBA00022679"/>
    </source>
</evidence>
<keyword evidence="4 6" id="KW-0573">Peptidoglycan synthesis</keyword>
<dbReference type="PANTHER" id="PTHR30582:SF33">
    <property type="entry name" value="EXPORTED PROTEIN"/>
    <property type="match status" value="1"/>
</dbReference>
<dbReference type="EMBL" id="CADCUG010000022">
    <property type="protein sequence ID" value="CAA9318050.1"/>
    <property type="molecule type" value="Genomic_DNA"/>
</dbReference>
<dbReference type="InterPro" id="IPR002477">
    <property type="entry name" value="Peptidoglycan-bd-like"/>
</dbReference>
<evidence type="ECO:0000313" key="9">
    <source>
        <dbReference type="EMBL" id="CAA9318050.1"/>
    </source>
</evidence>
<dbReference type="UniPathway" id="UPA00219"/>
<dbReference type="GO" id="GO:0071555">
    <property type="term" value="P:cell wall organization"/>
    <property type="evidence" value="ECO:0007669"/>
    <property type="project" value="UniProtKB-UniRule"/>
</dbReference>
<evidence type="ECO:0000259" key="8">
    <source>
        <dbReference type="PROSITE" id="PS52029"/>
    </source>
</evidence>
<feature type="active site" description="Nucleophile" evidence="6">
    <location>
        <position position="250"/>
    </location>
</feature>
<dbReference type="Pfam" id="PF01471">
    <property type="entry name" value="PG_binding_1"/>
    <property type="match status" value="1"/>
</dbReference>
<dbReference type="SUPFAM" id="SSF141523">
    <property type="entry name" value="L,D-transpeptidase catalytic domain-like"/>
    <property type="match status" value="1"/>
</dbReference>
<gene>
    <name evidence="9" type="ORF">AVDCRST_MAG29-245</name>
</gene>
<comment type="pathway">
    <text evidence="1 6">Cell wall biogenesis; peptidoglycan biosynthesis.</text>
</comment>
<feature type="active site" description="Proton donor/acceptor" evidence="6">
    <location>
        <position position="234"/>
    </location>
</feature>
<dbReference type="SUPFAM" id="SSF47090">
    <property type="entry name" value="PGBD-like"/>
    <property type="match status" value="1"/>
</dbReference>
<dbReference type="GO" id="GO:0018104">
    <property type="term" value="P:peptidoglycan-protein cross-linking"/>
    <property type="evidence" value="ECO:0007669"/>
    <property type="project" value="TreeGrafter"/>
</dbReference>
<accession>A0A6J4L353</accession>
<dbReference type="GO" id="GO:0008360">
    <property type="term" value="P:regulation of cell shape"/>
    <property type="evidence" value="ECO:0007669"/>
    <property type="project" value="UniProtKB-UniRule"/>
</dbReference>
<feature type="chain" id="PRO_5026927192" description="L,D-TPase catalytic domain-containing protein" evidence="7">
    <location>
        <begin position="36"/>
        <end position="279"/>
    </location>
</feature>
<dbReference type="Pfam" id="PF03734">
    <property type="entry name" value="YkuD"/>
    <property type="match status" value="1"/>
</dbReference>
<dbReference type="InterPro" id="IPR050979">
    <property type="entry name" value="LD-transpeptidase"/>
</dbReference>
<dbReference type="PROSITE" id="PS52029">
    <property type="entry name" value="LD_TPASE"/>
    <property type="match status" value="1"/>
</dbReference>
<dbReference type="CDD" id="cd16913">
    <property type="entry name" value="YkuD_like"/>
    <property type="match status" value="1"/>
</dbReference>
<reference evidence="9" key="1">
    <citation type="submission" date="2020-02" db="EMBL/GenBank/DDBJ databases">
        <authorList>
            <person name="Meier V. D."/>
        </authorList>
    </citation>
    <scope>NUCLEOTIDE SEQUENCE</scope>
    <source>
        <strain evidence="9">AVDCRST_MAG29</strain>
    </source>
</reference>
<name>A0A6J4L353_9ACTN</name>
<keyword evidence="7" id="KW-0732">Signal</keyword>
<evidence type="ECO:0000256" key="7">
    <source>
        <dbReference type="SAM" id="SignalP"/>
    </source>
</evidence>
<evidence type="ECO:0000256" key="1">
    <source>
        <dbReference type="ARBA" id="ARBA00004752"/>
    </source>
</evidence>
<evidence type="ECO:0000256" key="6">
    <source>
        <dbReference type="PROSITE-ProRule" id="PRU01373"/>
    </source>
</evidence>
<dbReference type="InterPro" id="IPR038063">
    <property type="entry name" value="Transpep_catalytic_dom"/>
</dbReference>
<dbReference type="GO" id="GO:0016740">
    <property type="term" value="F:transferase activity"/>
    <property type="evidence" value="ECO:0007669"/>
    <property type="project" value="UniProtKB-KW"/>
</dbReference>
<dbReference type="PANTHER" id="PTHR30582">
    <property type="entry name" value="L,D-TRANSPEPTIDASE"/>
    <property type="match status" value="1"/>
</dbReference>
<dbReference type="InterPro" id="IPR005490">
    <property type="entry name" value="LD_TPept_cat_dom"/>
</dbReference>
<organism evidence="9">
    <name type="scientific">uncultured Nocardioidaceae bacterium</name>
    <dbReference type="NCBI Taxonomy" id="253824"/>
    <lineage>
        <taxon>Bacteria</taxon>
        <taxon>Bacillati</taxon>
        <taxon>Actinomycetota</taxon>
        <taxon>Actinomycetes</taxon>
        <taxon>Propionibacteriales</taxon>
        <taxon>Nocardioidaceae</taxon>
        <taxon>environmental samples</taxon>
    </lineage>
</organism>
<keyword evidence="3 6" id="KW-0133">Cell shape</keyword>
<dbReference type="GO" id="GO:0005576">
    <property type="term" value="C:extracellular region"/>
    <property type="evidence" value="ECO:0007669"/>
    <property type="project" value="TreeGrafter"/>
</dbReference>
<dbReference type="InterPro" id="IPR036366">
    <property type="entry name" value="PGBDSf"/>
</dbReference>
<evidence type="ECO:0000256" key="4">
    <source>
        <dbReference type="ARBA" id="ARBA00022984"/>
    </source>
</evidence>
<sequence>MSRGVVGVISGLHRMVALGAAGACLLAGTAAPAGAQPHAASGTPTAATSVDTAAELATAARHGRWRTTSPLYREVVRRGDQDGSPRNIEHVRELQYRLRFAGVYRGPVTGLFGDLTHAAVRRYQKREKLQVSGVATHLTWAHLIKDSMRGGSKLRRKCIRGDGNHACYDRQLHQLTLWRNGRLRNAWLVRGGMRGYETRVGNFRVFRRDKRHVSSIYGSPMPYSQFFSGGQAFHGSTYMTDPFAGHSHGCINMYIEDARQLWALTSRKPLAVHVYGSWD</sequence>
<protein>
    <recommendedName>
        <fullName evidence="8">L,D-TPase catalytic domain-containing protein</fullName>
    </recommendedName>
</protein>
<evidence type="ECO:0000256" key="3">
    <source>
        <dbReference type="ARBA" id="ARBA00022960"/>
    </source>
</evidence>
<feature type="signal peptide" evidence="7">
    <location>
        <begin position="1"/>
        <end position="35"/>
    </location>
</feature>
<proteinExistence type="predicted"/>
<keyword evidence="5 6" id="KW-0961">Cell wall biogenesis/degradation</keyword>
<evidence type="ECO:0000256" key="5">
    <source>
        <dbReference type="ARBA" id="ARBA00023316"/>
    </source>
</evidence>
<keyword evidence="2" id="KW-0808">Transferase</keyword>
<dbReference type="Gene3D" id="1.10.101.10">
    <property type="entry name" value="PGBD-like superfamily/PGBD"/>
    <property type="match status" value="1"/>
</dbReference>
<dbReference type="InterPro" id="IPR036365">
    <property type="entry name" value="PGBD-like_sf"/>
</dbReference>